<accession>A0A1H9HG44</accession>
<keyword evidence="3" id="KW-1185">Reference proteome</keyword>
<gene>
    <name evidence="2" type="ORF">SAMN05444355_103128</name>
</gene>
<protein>
    <submittedName>
        <fullName evidence="2">Uncharacterized protein</fullName>
    </submittedName>
</protein>
<reference evidence="3" key="1">
    <citation type="submission" date="2016-10" db="EMBL/GenBank/DDBJ databases">
        <authorList>
            <person name="Varghese N."/>
            <person name="Submissions S."/>
        </authorList>
    </citation>
    <scope>NUCLEOTIDE SEQUENCE [LARGE SCALE GENOMIC DNA]</scope>
    <source>
        <strain evidence="3">DSM 15719</strain>
    </source>
</reference>
<dbReference type="EMBL" id="FOFZ01000003">
    <property type="protein sequence ID" value="SEQ61258.1"/>
    <property type="molecule type" value="Genomic_DNA"/>
</dbReference>
<name>A0A1H9HG44_FLAFI</name>
<proteinExistence type="predicted"/>
<feature type="compositionally biased region" description="Polar residues" evidence="1">
    <location>
        <begin position="14"/>
        <end position="30"/>
    </location>
</feature>
<evidence type="ECO:0000313" key="2">
    <source>
        <dbReference type="EMBL" id="SEQ61258.1"/>
    </source>
</evidence>
<sequence length="45" mass="4923">MPKFKDENTFGAKANSSLNTPSSSHKTSPANKDLRKNSLIADIFL</sequence>
<dbReference type="AlphaFoldDB" id="A0A1H9HG44"/>
<dbReference type="Proteomes" id="UP000183658">
    <property type="component" value="Unassembled WGS sequence"/>
</dbReference>
<evidence type="ECO:0000256" key="1">
    <source>
        <dbReference type="SAM" id="MobiDB-lite"/>
    </source>
</evidence>
<evidence type="ECO:0000313" key="3">
    <source>
        <dbReference type="Proteomes" id="UP000183658"/>
    </source>
</evidence>
<organism evidence="2 3">
    <name type="scientific">Flavobacterium frigoris</name>
    <dbReference type="NCBI Taxonomy" id="229204"/>
    <lineage>
        <taxon>Bacteria</taxon>
        <taxon>Pseudomonadati</taxon>
        <taxon>Bacteroidota</taxon>
        <taxon>Flavobacteriia</taxon>
        <taxon>Flavobacteriales</taxon>
        <taxon>Flavobacteriaceae</taxon>
        <taxon>Flavobacterium</taxon>
    </lineage>
</organism>
<feature type="region of interest" description="Disordered" evidence="1">
    <location>
        <begin position="1"/>
        <end position="33"/>
    </location>
</feature>